<name>A0AAW1XA04_RUBAR</name>
<evidence type="ECO:0000313" key="3">
    <source>
        <dbReference type="Proteomes" id="UP001457282"/>
    </source>
</evidence>
<accession>A0AAW1XA04</accession>
<protein>
    <submittedName>
        <fullName evidence="2">Uncharacterized protein</fullName>
    </submittedName>
</protein>
<comment type="caution">
    <text evidence="2">The sequence shown here is derived from an EMBL/GenBank/DDBJ whole genome shotgun (WGS) entry which is preliminary data.</text>
</comment>
<proteinExistence type="predicted"/>
<reference evidence="2 3" key="1">
    <citation type="journal article" date="2023" name="G3 (Bethesda)">
        <title>A chromosome-length genome assembly and annotation of blackberry (Rubus argutus, cv. 'Hillquist').</title>
        <authorList>
            <person name="Bruna T."/>
            <person name="Aryal R."/>
            <person name="Dudchenko O."/>
            <person name="Sargent D.J."/>
            <person name="Mead D."/>
            <person name="Buti M."/>
            <person name="Cavallini A."/>
            <person name="Hytonen T."/>
            <person name="Andres J."/>
            <person name="Pham M."/>
            <person name="Weisz D."/>
            <person name="Mascagni F."/>
            <person name="Usai G."/>
            <person name="Natali L."/>
            <person name="Bassil N."/>
            <person name="Fernandez G.E."/>
            <person name="Lomsadze A."/>
            <person name="Armour M."/>
            <person name="Olukolu B."/>
            <person name="Poorten T."/>
            <person name="Britton C."/>
            <person name="Davik J."/>
            <person name="Ashrafi H."/>
            <person name="Aiden E.L."/>
            <person name="Borodovsky M."/>
            <person name="Worthington M."/>
        </authorList>
    </citation>
    <scope>NUCLEOTIDE SEQUENCE [LARGE SCALE GENOMIC DNA]</scope>
    <source>
        <strain evidence="2">PI 553951</strain>
    </source>
</reference>
<dbReference type="AlphaFoldDB" id="A0AAW1XA04"/>
<evidence type="ECO:0000256" key="1">
    <source>
        <dbReference type="SAM" id="MobiDB-lite"/>
    </source>
</evidence>
<feature type="region of interest" description="Disordered" evidence="1">
    <location>
        <begin position="10"/>
        <end position="34"/>
    </location>
</feature>
<feature type="compositionally biased region" description="Acidic residues" evidence="1">
    <location>
        <begin position="12"/>
        <end position="22"/>
    </location>
</feature>
<dbReference type="Proteomes" id="UP001457282">
    <property type="component" value="Unassembled WGS sequence"/>
</dbReference>
<organism evidence="2 3">
    <name type="scientific">Rubus argutus</name>
    <name type="common">Southern blackberry</name>
    <dbReference type="NCBI Taxonomy" id="59490"/>
    <lineage>
        <taxon>Eukaryota</taxon>
        <taxon>Viridiplantae</taxon>
        <taxon>Streptophyta</taxon>
        <taxon>Embryophyta</taxon>
        <taxon>Tracheophyta</taxon>
        <taxon>Spermatophyta</taxon>
        <taxon>Magnoliopsida</taxon>
        <taxon>eudicotyledons</taxon>
        <taxon>Gunneridae</taxon>
        <taxon>Pentapetalae</taxon>
        <taxon>rosids</taxon>
        <taxon>fabids</taxon>
        <taxon>Rosales</taxon>
        <taxon>Rosaceae</taxon>
        <taxon>Rosoideae</taxon>
        <taxon>Rosoideae incertae sedis</taxon>
        <taxon>Rubus</taxon>
    </lineage>
</organism>
<sequence>MEVSISVAAELNSEEITNEADLETGHRSEEMTEEVLTNEADLETGHILEEEMEIIACLSSFHRGGAIRPLLLRHRHQNLWTT</sequence>
<keyword evidence="3" id="KW-1185">Reference proteome</keyword>
<evidence type="ECO:0000313" key="2">
    <source>
        <dbReference type="EMBL" id="KAK9933235.1"/>
    </source>
</evidence>
<gene>
    <name evidence="2" type="ORF">M0R45_020438</name>
</gene>
<dbReference type="EMBL" id="JBEDUW010000004">
    <property type="protein sequence ID" value="KAK9933235.1"/>
    <property type="molecule type" value="Genomic_DNA"/>
</dbReference>